<proteinExistence type="predicted"/>
<dbReference type="PANTHER" id="PTHR12526">
    <property type="entry name" value="GLYCOSYLTRANSFERASE"/>
    <property type="match status" value="1"/>
</dbReference>
<dbReference type="Pfam" id="PF00534">
    <property type="entry name" value="Glycos_transf_1"/>
    <property type="match status" value="1"/>
</dbReference>
<reference evidence="3" key="1">
    <citation type="journal article" date="2020" name="mSystems">
        <title>Genome- and Community-Level Interaction Insights into Carbon Utilization and Element Cycling Functions of Hydrothermarchaeota in Hydrothermal Sediment.</title>
        <authorList>
            <person name="Zhou Z."/>
            <person name="Liu Y."/>
            <person name="Xu W."/>
            <person name="Pan J."/>
            <person name="Luo Z.H."/>
            <person name="Li M."/>
        </authorList>
    </citation>
    <scope>NUCLEOTIDE SEQUENCE [LARGE SCALE GENOMIC DNA]</scope>
    <source>
        <strain evidence="3">HyVt-92</strain>
    </source>
</reference>
<dbReference type="AlphaFoldDB" id="A0A7V5HZ75"/>
<feature type="domain" description="Glycosyl transferase family 1" evidence="1">
    <location>
        <begin position="177"/>
        <end position="352"/>
    </location>
</feature>
<dbReference type="GO" id="GO:0016757">
    <property type="term" value="F:glycosyltransferase activity"/>
    <property type="evidence" value="ECO:0007669"/>
    <property type="project" value="InterPro"/>
</dbReference>
<dbReference type="EMBL" id="DRTT01000112">
    <property type="protein sequence ID" value="HHF98643.1"/>
    <property type="molecule type" value="Genomic_DNA"/>
</dbReference>
<dbReference type="InterPro" id="IPR001296">
    <property type="entry name" value="Glyco_trans_1"/>
</dbReference>
<organism evidence="3">
    <name type="scientific">Aerophobetes bacterium</name>
    <dbReference type="NCBI Taxonomy" id="2030807"/>
    <lineage>
        <taxon>Bacteria</taxon>
        <taxon>Candidatus Aerophobota</taxon>
    </lineage>
</organism>
<feature type="domain" description="Glycosyltransferase subfamily 4-like N-terminal" evidence="2">
    <location>
        <begin position="15"/>
        <end position="136"/>
    </location>
</feature>
<dbReference type="InterPro" id="IPR028098">
    <property type="entry name" value="Glyco_trans_4-like_N"/>
</dbReference>
<sequence length="392" mass="44678">MKIAWISSWPPRPCGIATYSLELVEAIKKEGVEVHIICHTDGGKPGEKNVYPVINLKETDWQDKLYLKVKQINPDILHIQHEYGLYSVDADWSAGLFRPLFRWRIEENFPIVVTFHSVYSELGKERKTFLDIIQRVINAGIVHEYHQWLALHVNLGRIIDNFYIIPHGAKENISFSREDAKRALGLEGKKIIGMIGWFTPTKGFHRVINMWDSISKKTGSDTYLILAGEAREGEKVQKEYKRKLLSLVEKCKNKDKIKVIIKNFSPEEYEKVVASFDVAVLPYTFISQSGTLAHSFSLGVPAVASSLEGLKAEIEASGGGILVPPDDNEELRKAIVTLIKDDTLREKLSQKALRYVKEKIGWSIVAKKHIKLYEKLIREKKSLKDLKKEATL</sequence>
<dbReference type="Pfam" id="PF13439">
    <property type="entry name" value="Glyco_transf_4"/>
    <property type="match status" value="1"/>
</dbReference>
<evidence type="ECO:0000259" key="1">
    <source>
        <dbReference type="Pfam" id="PF00534"/>
    </source>
</evidence>
<name>A0A7V5HZ75_UNCAE</name>
<evidence type="ECO:0000313" key="3">
    <source>
        <dbReference type="EMBL" id="HHF98643.1"/>
    </source>
</evidence>
<dbReference type="SUPFAM" id="SSF53756">
    <property type="entry name" value="UDP-Glycosyltransferase/glycogen phosphorylase"/>
    <property type="match status" value="1"/>
</dbReference>
<dbReference type="Proteomes" id="UP000886070">
    <property type="component" value="Unassembled WGS sequence"/>
</dbReference>
<protein>
    <submittedName>
        <fullName evidence="3">Glycosyltransferase</fullName>
    </submittedName>
</protein>
<evidence type="ECO:0000259" key="2">
    <source>
        <dbReference type="Pfam" id="PF13439"/>
    </source>
</evidence>
<dbReference type="Gene3D" id="3.40.50.2000">
    <property type="entry name" value="Glycogen Phosphorylase B"/>
    <property type="match status" value="2"/>
</dbReference>
<accession>A0A7V5HZ75</accession>
<comment type="caution">
    <text evidence="3">The sequence shown here is derived from an EMBL/GenBank/DDBJ whole genome shotgun (WGS) entry which is preliminary data.</text>
</comment>
<gene>
    <name evidence="3" type="ORF">ENL39_04050</name>
</gene>